<feature type="signal peptide" evidence="4">
    <location>
        <begin position="1"/>
        <end position="22"/>
    </location>
</feature>
<comment type="similarity">
    <text evidence="1">Belongs to the peptidase A1 family.</text>
</comment>
<evidence type="ECO:0000313" key="6">
    <source>
        <dbReference type="EMBL" id="TFK40330.1"/>
    </source>
</evidence>
<organism evidence="6 7">
    <name type="scientific">Crucibulum laeve</name>
    <dbReference type="NCBI Taxonomy" id="68775"/>
    <lineage>
        <taxon>Eukaryota</taxon>
        <taxon>Fungi</taxon>
        <taxon>Dikarya</taxon>
        <taxon>Basidiomycota</taxon>
        <taxon>Agaricomycotina</taxon>
        <taxon>Agaricomycetes</taxon>
        <taxon>Agaricomycetidae</taxon>
        <taxon>Agaricales</taxon>
        <taxon>Agaricineae</taxon>
        <taxon>Nidulariaceae</taxon>
        <taxon>Crucibulum</taxon>
    </lineage>
</organism>
<dbReference type="Proteomes" id="UP000308652">
    <property type="component" value="Unassembled WGS sequence"/>
</dbReference>
<keyword evidence="3" id="KW-1015">Disulfide bond</keyword>
<feature type="active site" evidence="2">
    <location>
        <position position="87"/>
    </location>
</feature>
<keyword evidence="6" id="KW-0645">Protease</keyword>
<dbReference type="CDD" id="cd05471">
    <property type="entry name" value="pepsin_like"/>
    <property type="match status" value="1"/>
</dbReference>
<accession>A0A5C3M4U9</accession>
<feature type="active site" evidence="2">
    <location>
        <position position="298"/>
    </location>
</feature>
<evidence type="ECO:0000256" key="4">
    <source>
        <dbReference type="SAM" id="SignalP"/>
    </source>
</evidence>
<dbReference type="GO" id="GO:0006508">
    <property type="term" value="P:proteolysis"/>
    <property type="evidence" value="ECO:0007669"/>
    <property type="project" value="UniProtKB-KW"/>
</dbReference>
<dbReference type="Pfam" id="PF00026">
    <property type="entry name" value="Asp"/>
    <property type="match status" value="1"/>
</dbReference>
<sequence length="562" mass="58846">MWFTPAPLLVAFIAAFVLEAEASGLSSRLVPRSNPITIPLHSQFARAVGDNGTNITSGLTPVTMSSDRQSYFAVISTGKINFRVALDTASSDLWVISSACETDACKAVPRYPLTYQSPSFVAVGDNSTKFRAEYADGTSASGFIARETVKLSNLAVANQAFGIVTESNVSMVDETSGILGLGFPRLSSFPQTVSNSTPFFANLAQQGLLEYPLFAVSLTRNATGSLSIGAIDASIVTNASRISWNRVAQFPPFGAENNASSYLQWVIPLSAFAVNGTQFLPSPTYPTVASNHSLALFDVGASGIYGPYQDVVRIYGRIDGARLVDSSGQWAVPCDTAVTMAFTFGNTNYTLQPSDYLIGPASGNPNLCLSWPRALPPSSDAVDWQIGGAFLRTVYSIFSFGINGKEPPLIGLYPLHNTTTLTETADQIASVLSSISATVATTLPNFLLPTPSFTTPSYALNTSISASIGGIVSTGLATSTYSALLGQGTTFNASAVPTITPIPSVVTLVLTDSAGDVTTSVSTNSMAAVTLGIPPGWNAGTALSASSFLPGSILVMSWLILL</sequence>
<dbReference type="Gene3D" id="2.40.70.10">
    <property type="entry name" value="Acid Proteases"/>
    <property type="match status" value="2"/>
</dbReference>
<feature type="disulfide bond" evidence="3">
    <location>
        <begin position="334"/>
        <end position="368"/>
    </location>
</feature>
<dbReference type="SUPFAM" id="SSF50630">
    <property type="entry name" value="Acid proteases"/>
    <property type="match status" value="1"/>
</dbReference>
<feature type="disulfide bond" evidence="3">
    <location>
        <begin position="100"/>
        <end position="105"/>
    </location>
</feature>
<dbReference type="InterPro" id="IPR001461">
    <property type="entry name" value="Aspartic_peptidase_A1"/>
</dbReference>
<dbReference type="PANTHER" id="PTHR47966">
    <property type="entry name" value="BETA-SITE APP-CLEAVING ENZYME, ISOFORM A-RELATED"/>
    <property type="match status" value="1"/>
</dbReference>
<evidence type="ECO:0000313" key="7">
    <source>
        <dbReference type="Proteomes" id="UP000308652"/>
    </source>
</evidence>
<protein>
    <submittedName>
        <fullName evidence="6">Acid protease</fullName>
    </submittedName>
</protein>
<keyword evidence="4" id="KW-0732">Signal</keyword>
<dbReference type="EMBL" id="ML213597">
    <property type="protein sequence ID" value="TFK40330.1"/>
    <property type="molecule type" value="Genomic_DNA"/>
</dbReference>
<evidence type="ECO:0000256" key="1">
    <source>
        <dbReference type="ARBA" id="ARBA00007447"/>
    </source>
</evidence>
<dbReference type="GO" id="GO:0004190">
    <property type="term" value="F:aspartic-type endopeptidase activity"/>
    <property type="evidence" value="ECO:0007669"/>
    <property type="project" value="InterPro"/>
</dbReference>
<dbReference type="PRINTS" id="PR00792">
    <property type="entry name" value="PEPSIN"/>
</dbReference>
<gene>
    <name evidence="6" type="ORF">BDQ12DRAFT_697709</name>
</gene>
<dbReference type="STRING" id="68775.A0A5C3M4U9"/>
<reference evidence="6 7" key="1">
    <citation type="journal article" date="2019" name="Nat. Ecol. Evol.">
        <title>Megaphylogeny resolves global patterns of mushroom evolution.</title>
        <authorList>
            <person name="Varga T."/>
            <person name="Krizsan K."/>
            <person name="Foldi C."/>
            <person name="Dima B."/>
            <person name="Sanchez-Garcia M."/>
            <person name="Sanchez-Ramirez S."/>
            <person name="Szollosi G.J."/>
            <person name="Szarkandi J.G."/>
            <person name="Papp V."/>
            <person name="Albert L."/>
            <person name="Andreopoulos W."/>
            <person name="Angelini C."/>
            <person name="Antonin V."/>
            <person name="Barry K.W."/>
            <person name="Bougher N.L."/>
            <person name="Buchanan P."/>
            <person name="Buyck B."/>
            <person name="Bense V."/>
            <person name="Catcheside P."/>
            <person name="Chovatia M."/>
            <person name="Cooper J."/>
            <person name="Damon W."/>
            <person name="Desjardin D."/>
            <person name="Finy P."/>
            <person name="Geml J."/>
            <person name="Haridas S."/>
            <person name="Hughes K."/>
            <person name="Justo A."/>
            <person name="Karasinski D."/>
            <person name="Kautmanova I."/>
            <person name="Kiss B."/>
            <person name="Kocsube S."/>
            <person name="Kotiranta H."/>
            <person name="LaButti K.M."/>
            <person name="Lechner B.E."/>
            <person name="Liimatainen K."/>
            <person name="Lipzen A."/>
            <person name="Lukacs Z."/>
            <person name="Mihaltcheva S."/>
            <person name="Morgado L.N."/>
            <person name="Niskanen T."/>
            <person name="Noordeloos M.E."/>
            <person name="Ohm R.A."/>
            <person name="Ortiz-Santana B."/>
            <person name="Ovrebo C."/>
            <person name="Racz N."/>
            <person name="Riley R."/>
            <person name="Savchenko A."/>
            <person name="Shiryaev A."/>
            <person name="Soop K."/>
            <person name="Spirin V."/>
            <person name="Szebenyi C."/>
            <person name="Tomsovsky M."/>
            <person name="Tulloss R.E."/>
            <person name="Uehling J."/>
            <person name="Grigoriev I.V."/>
            <person name="Vagvolgyi C."/>
            <person name="Papp T."/>
            <person name="Martin F.M."/>
            <person name="Miettinen O."/>
            <person name="Hibbett D.S."/>
            <person name="Nagy L.G."/>
        </authorList>
    </citation>
    <scope>NUCLEOTIDE SEQUENCE [LARGE SCALE GENOMIC DNA]</scope>
    <source>
        <strain evidence="6 7">CBS 166.37</strain>
    </source>
</reference>
<dbReference type="InterPro" id="IPR033121">
    <property type="entry name" value="PEPTIDASE_A1"/>
</dbReference>
<dbReference type="InterPro" id="IPR034164">
    <property type="entry name" value="Pepsin-like_dom"/>
</dbReference>
<feature type="chain" id="PRO_5022728957" evidence="4">
    <location>
        <begin position="23"/>
        <end position="562"/>
    </location>
</feature>
<dbReference type="PANTHER" id="PTHR47966:SF74">
    <property type="entry name" value="AGR407CP"/>
    <property type="match status" value="1"/>
</dbReference>
<keyword evidence="6" id="KW-0378">Hydrolase</keyword>
<name>A0A5C3M4U9_9AGAR</name>
<dbReference type="PROSITE" id="PS51767">
    <property type="entry name" value="PEPTIDASE_A1"/>
    <property type="match status" value="1"/>
</dbReference>
<evidence type="ECO:0000259" key="5">
    <source>
        <dbReference type="PROSITE" id="PS51767"/>
    </source>
</evidence>
<dbReference type="AlphaFoldDB" id="A0A5C3M4U9"/>
<feature type="domain" description="Peptidase A1" evidence="5">
    <location>
        <begin position="71"/>
        <end position="413"/>
    </location>
</feature>
<keyword evidence="7" id="KW-1185">Reference proteome</keyword>
<dbReference type="OrthoDB" id="771136at2759"/>
<dbReference type="InterPro" id="IPR021109">
    <property type="entry name" value="Peptidase_aspartic_dom_sf"/>
</dbReference>
<evidence type="ECO:0000256" key="3">
    <source>
        <dbReference type="PIRSR" id="PIRSR601461-2"/>
    </source>
</evidence>
<evidence type="ECO:0000256" key="2">
    <source>
        <dbReference type="PIRSR" id="PIRSR601461-1"/>
    </source>
</evidence>
<proteinExistence type="inferred from homology"/>